<protein>
    <recommendedName>
        <fullName evidence="1">AAA+ ATPase domain-containing protein</fullName>
    </recommendedName>
</protein>
<dbReference type="PANTHER" id="PTHR43566:SF1">
    <property type="entry name" value="AAA+ ATPASE DOMAIN-CONTAINING PROTEIN"/>
    <property type="match status" value="1"/>
</dbReference>
<dbReference type="PANTHER" id="PTHR43566">
    <property type="entry name" value="CONSERVED PROTEIN"/>
    <property type="match status" value="1"/>
</dbReference>
<dbReference type="SMART" id="SM00382">
    <property type="entry name" value="AAA"/>
    <property type="match status" value="1"/>
</dbReference>
<dbReference type="Proteomes" id="UP000177171">
    <property type="component" value="Unassembled WGS sequence"/>
</dbReference>
<dbReference type="Pfam" id="PF13635">
    <property type="entry name" value="DUF4143"/>
    <property type="match status" value="1"/>
</dbReference>
<dbReference type="InterPro" id="IPR003593">
    <property type="entry name" value="AAA+_ATPase"/>
</dbReference>
<sequence length="421" mass="49023">MNNSRIIYIPRQLEAVIEPFLARKEAISIVGPRQAGKTTFIENLADRIKREGQKIRFITFEKRADLELFNQNIEDFKKIVQQYEVVFIDEFQYGLEGGQKLKYLYDTTPVKFIISGSSSLELTFQTGKYMVGRLIEFPLNPFSFREFLLARDKEIYNLLESMPHGDIFDFDLRNVFGREINAKLAGLLEEYMIFGGYPAAVLSEKPEEKKKILESIYEKYLLKDIKELLRLATDLELERLGKFLAGQIGRIVKYQELSNASGLNYPELKKHLNILVKTYVVSFVLPFFVNKRTELVKNPKVYFNDLGLRNYSLADWRALELRNDAGNLAENYGFILLKNFFGGHIKYWRTKAKAEVDFIIEKEQSVYPIEIKYVSKRLVGKSLFSFIEKFKPPTALILTKDYLGEEKIGKTKIKFIPLSYF</sequence>
<evidence type="ECO:0000259" key="1">
    <source>
        <dbReference type="SMART" id="SM00382"/>
    </source>
</evidence>
<feature type="domain" description="AAA+ ATPase" evidence="1">
    <location>
        <begin position="23"/>
        <end position="186"/>
    </location>
</feature>
<reference evidence="2 3" key="1">
    <citation type="journal article" date="2016" name="Nat. Commun.">
        <title>Thousands of microbial genomes shed light on interconnected biogeochemical processes in an aquifer system.</title>
        <authorList>
            <person name="Anantharaman K."/>
            <person name="Brown C.T."/>
            <person name="Hug L.A."/>
            <person name="Sharon I."/>
            <person name="Castelle C.J."/>
            <person name="Probst A.J."/>
            <person name="Thomas B.C."/>
            <person name="Singh A."/>
            <person name="Wilkins M.J."/>
            <person name="Karaoz U."/>
            <person name="Brodie E.L."/>
            <person name="Williams K.H."/>
            <person name="Hubbard S.S."/>
            <person name="Banfield J.F."/>
        </authorList>
    </citation>
    <scope>NUCLEOTIDE SEQUENCE [LARGE SCALE GENOMIC DNA]</scope>
</reference>
<dbReference type="SUPFAM" id="SSF52540">
    <property type="entry name" value="P-loop containing nucleoside triphosphate hydrolases"/>
    <property type="match status" value="1"/>
</dbReference>
<dbReference type="Pfam" id="PF13173">
    <property type="entry name" value="AAA_14"/>
    <property type="match status" value="1"/>
</dbReference>
<comment type="caution">
    <text evidence="2">The sequence shown here is derived from an EMBL/GenBank/DDBJ whole genome shotgun (WGS) entry which is preliminary data.</text>
</comment>
<dbReference type="AlphaFoldDB" id="A0A1G2LQM8"/>
<accession>A0A1G2LQM8</accession>
<evidence type="ECO:0000313" key="3">
    <source>
        <dbReference type="Proteomes" id="UP000177171"/>
    </source>
</evidence>
<dbReference type="Gene3D" id="3.40.50.300">
    <property type="entry name" value="P-loop containing nucleotide triphosphate hydrolases"/>
    <property type="match status" value="1"/>
</dbReference>
<dbReference type="InterPro" id="IPR027417">
    <property type="entry name" value="P-loop_NTPase"/>
</dbReference>
<organism evidence="2 3">
    <name type="scientific">Candidatus Sungbacteria bacterium RIFCSPLOWO2_12_FULL_41_11</name>
    <dbReference type="NCBI Taxonomy" id="1802286"/>
    <lineage>
        <taxon>Bacteria</taxon>
        <taxon>Candidatus Sungiibacteriota</taxon>
    </lineage>
</organism>
<proteinExistence type="predicted"/>
<dbReference type="InterPro" id="IPR025420">
    <property type="entry name" value="DUF4143"/>
</dbReference>
<dbReference type="EMBL" id="MHQY01000033">
    <property type="protein sequence ID" value="OHA13189.1"/>
    <property type="molecule type" value="Genomic_DNA"/>
</dbReference>
<gene>
    <name evidence="2" type="ORF">A3G49_02385</name>
</gene>
<name>A0A1G2LQM8_9BACT</name>
<dbReference type="InterPro" id="IPR041682">
    <property type="entry name" value="AAA_14"/>
</dbReference>
<evidence type="ECO:0000313" key="2">
    <source>
        <dbReference type="EMBL" id="OHA13189.1"/>
    </source>
</evidence>